<dbReference type="EMBL" id="WHNW01000010">
    <property type="protein sequence ID" value="MPV86686.1"/>
    <property type="molecule type" value="Genomic_DNA"/>
</dbReference>
<keyword evidence="1" id="KW-1133">Transmembrane helix</keyword>
<dbReference type="PANTHER" id="PTHR33371">
    <property type="entry name" value="INTERMEMBRANE PHOSPHOLIPID TRANSPORT SYSTEM BINDING PROTEIN MLAD-RELATED"/>
    <property type="match status" value="1"/>
</dbReference>
<evidence type="ECO:0000256" key="1">
    <source>
        <dbReference type="SAM" id="Phobius"/>
    </source>
</evidence>
<keyword evidence="4" id="KW-1185">Reference proteome</keyword>
<dbReference type="InParanoid" id="A0A6N7F483"/>
<proteinExistence type="predicted"/>
<evidence type="ECO:0000259" key="2">
    <source>
        <dbReference type="Pfam" id="PF02470"/>
    </source>
</evidence>
<evidence type="ECO:0000313" key="4">
    <source>
        <dbReference type="Proteomes" id="UP000471298"/>
    </source>
</evidence>
<dbReference type="InterPro" id="IPR052336">
    <property type="entry name" value="MlaD_Phospholipid_Transporter"/>
</dbReference>
<dbReference type="GO" id="GO:0005548">
    <property type="term" value="F:phospholipid transporter activity"/>
    <property type="evidence" value="ECO:0007669"/>
    <property type="project" value="TreeGrafter"/>
</dbReference>
<dbReference type="FunCoup" id="A0A6N7F483">
    <property type="interactions" value="121"/>
</dbReference>
<dbReference type="NCBIfam" id="TIGR04430">
    <property type="entry name" value="OM_asym_MlaD"/>
    <property type="match status" value="1"/>
</dbReference>
<gene>
    <name evidence="3" type="primary">mlaD</name>
    <name evidence="3" type="ORF">GCU85_08110</name>
</gene>
<dbReference type="InterPro" id="IPR030970">
    <property type="entry name" value="ABC_MlaD"/>
</dbReference>
<accession>A0A6N7F483</accession>
<dbReference type="AlphaFoldDB" id="A0A6N7F483"/>
<comment type="caution">
    <text evidence="3">The sequence shown here is derived from an EMBL/GenBank/DDBJ whole genome shotgun (WGS) entry which is preliminary data.</text>
</comment>
<sequence length="154" mass="16740">MKKTVVAEALVGVFVVLGILALVFLAYKVSSVNQVGRQGSYTLYAEFNSVSGLKVGSPVMLSGVKVGQVATIEVSPSNYKARVEMLIDSRYDQLPFDTSVSVLTQGLLGEKYLGLDIGADDEYLVDGDQFDFTKSAIVLERLLDQFFLRSSQGQ</sequence>
<dbReference type="PANTHER" id="PTHR33371:SF4">
    <property type="entry name" value="INTERMEMBRANE PHOSPHOLIPID TRANSPORT SYSTEM BINDING PROTEIN MLAD"/>
    <property type="match status" value="1"/>
</dbReference>
<keyword evidence="1" id="KW-0812">Transmembrane</keyword>
<dbReference type="Proteomes" id="UP000471298">
    <property type="component" value="Unassembled WGS sequence"/>
</dbReference>
<feature type="transmembrane region" description="Helical" evidence="1">
    <location>
        <begin position="6"/>
        <end position="27"/>
    </location>
</feature>
<organism evidence="3 4">
    <name type="scientific">Ostreibacterium oceani</name>
    <dbReference type="NCBI Taxonomy" id="2654998"/>
    <lineage>
        <taxon>Bacteria</taxon>
        <taxon>Pseudomonadati</taxon>
        <taxon>Pseudomonadota</taxon>
        <taxon>Gammaproteobacteria</taxon>
        <taxon>Cardiobacteriales</taxon>
        <taxon>Ostreibacteriaceae</taxon>
        <taxon>Ostreibacterium</taxon>
    </lineage>
</organism>
<reference evidence="3 4" key="1">
    <citation type="submission" date="2019-10" db="EMBL/GenBank/DDBJ databases">
        <title>Cardiobacteriales fam. a chemoheterotrophic member of the order Cardiobacteriales, and proposal of Cardiobacteriales fam. nov.</title>
        <authorList>
            <person name="Wang C."/>
        </authorList>
    </citation>
    <scope>NUCLEOTIDE SEQUENCE [LARGE SCALE GENOMIC DNA]</scope>
    <source>
        <strain evidence="3 4">ML27</strain>
    </source>
</reference>
<dbReference type="Pfam" id="PF02470">
    <property type="entry name" value="MlaD"/>
    <property type="match status" value="1"/>
</dbReference>
<dbReference type="InterPro" id="IPR003399">
    <property type="entry name" value="Mce/MlaD"/>
</dbReference>
<dbReference type="GO" id="GO:0005543">
    <property type="term" value="F:phospholipid binding"/>
    <property type="evidence" value="ECO:0007669"/>
    <property type="project" value="TreeGrafter"/>
</dbReference>
<protein>
    <submittedName>
        <fullName evidence="3">Outer membrane lipid asymmetry maintenance protein MlaD</fullName>
    </submittedName>
</protein>
<dbReference type="RefSeq" id="WP_152810680.1">
    <property type="nucleotide sequence ID" value="NZ_WHNW01000010.1"/>
</dbReference>
<keyword evidence="1" id="KW-0472">Membrane</keyword>
<evidence type="ECO:0000313" key="3">
    <source>
        <dbReference type="EMBL" id="MPV86686.1"/>
    </source>
</evidence>
<name>A0A6N7F483_9GAMM</name>
<feature type="domain" description="Mce/MlaD" evidence="2">
    <location>
        <begin position="40"/>
        <end position="116"/>
    </location>
</feature>